<dbReference type="RefSeq" id="WP_256608408.1">
    <property type="nucleotide sequence ID" value="NZ_JANIBL010000077.1"/>
</dbReference>
<organism evidence="2 3">
    <name type="scientific">Methylomonas rosea</name>
    <dbReference type="NCBI Taxonomy" id="2952227"/>
    <lineage>
        <taxon>Bacteria</taxon>
        <taxon>Pseudomonadati</taxon>
        <taxon>Pseudomonadota</taxon>
        <taxon>Gammaproteobacteria</taxon>
        <taxon>Methylococcales</taxon>
        <taxon>Methylococcaceae</taxon>
        <taxon>Methylomonas</taxon>
    </lineage>
</organism>
<reference evidence="2 3" key="1">
    <citation type="submission" date="2022-07" db="EMBL/GenBank/DDBJ databases">
        <title>Methylomonas rivi sp. nov., Methylomonas rosea sp. nov., Methylomonas aureus sp. nov. and Methylomonas subterranea sp. nov., four novel methanotrophs isolated from a freshwater creek and the deep terrestrial subsurface.</title>
        <authorList>
            <person name="Abin C."/>
            <person name="Sankaranarayanan K."/>
            <person name="Garner C."/>
            <person name="Sindelar R."/>
            <person name="Kotary K."/>
            <person name="Garner R."/>
            <person name="Barclay S."/>
            <person name="Lawson P."/>
            <person name="Krumholz L."/>
        </authorList>
    </citation>
    <scope>NUCLEOTIDE SEQUENCE [LARGE SCALE GENOMIC DNA]</scope>
    <source>
        <strain evidence="2 3">WSC-7</strain>
    </source>
</reference>
<proteinExistence type="predicted"/>
<evidence type="ECO:0000313" key="2">
    <source>
        <dbReference type="EMBL" id="MCQ8119554.1"/>
    </source>
</evidence>
<dbReference type="Gene3D" id="2.60.120.380">
    <property type="match status" value="1"/>
</dbReference>
<feature type="chain" id="PRO_5046506455" description="Peptidase" evidence="1">
    <location>
        <begin position="25"/>
        <end position="217"/>
    </location>
</feature>
<dbReference type="EMBL" id="JANIBL010000077">
    <property type="protein sequence ID" value="MCQ8119554.1"/>
    <property type="molecule type" value="Genomic_DNA"/>
</dbReference>
<keyword evidence="1" id="KW-0732">Signal</keyword>
<feature type="signal peptide" evidence="1">
    <location>
        <begin position="1"/>
        <end position="24"/>
    </location>
</feature>
<comment type="caution">
    <text evidence="2">The sequence shown here is derived from an EMBL/GenBank/DDBJ whole genome shotgun (WGS) entry which is preliminary data.</text>
</comment>
<sequence>MKKTISTLFTSALLVVSLVGAAGAATKQVQFAKGKSGTTISGTVKGGEDIDHVLRASAGQTLNVDFKAGKGAAFFNVVPPGSTSEALFVGMNEGNHYSGTLPKDGDYIIRVYLKGGAKDTGKPVKYTLKVGIPASGKTGGAAGKVSETGVAEKACLDAVAKQVGKDKSLLKVSDVFSSEAGMAIMVQVPDATAPWKCFSDKKGKVSGVEFTGSEGAL</sequence>
<protein>
    <recommendedName>
        <fullName evidence="4">Peptidase</fullName>
    </recommendedName>
</protein>
<name>A0ABT1TXQ1_9GAMM</name>
<dbReference type="Proteomes" id="UP001524570">
    <property type="component" value="Unassembled WGS sequence"/>
</dbReference>
<evidence type="ECO:0000256" key="1">
    <source>
        <dbReference type="SAM" id="SignalP"/>
    </source>
</evidence>
<evidence type="ECO:0008006" key="4">
    <source>
        <dbReference type="Google" id="ProtNLM"/>
    </source>
</evidence>
<gene>
    <name evidence="2" type="ORF">NP589_19185</name>
</gene>
<keyword evidence="3" id="KW-1185">Reference proteome</keyword>
<evidence type="ECO:0000313" key="3">
    <source>
        <dbReference type="Proteomes" id="UP001524570"/>
    </source>
</evidence>
<accession>A0ABT1TXQ1</accession>